<dbReference type="EMBL" id="CP013140">
    <property type="protein sequence ID" value="ALN58211.1"/>
    <property type="molecule type" value="Genomic_DNA"/>
</dbReference>
<keyword evidence="2" id="KW-0449">Lipoprotein</keyword>
<dbReference type="Proteomes" id="UP000061569">
    <property type="component" value="Chromosome"/>
</dbReference>
<dbReference type="AlphaFoldDB" id="A0A0S2DI86"/>
<organism evidence="2 3">
    <name type="scientific">Lysobacter enzymogenes</name>
    <dbReference type="NCBI Taxonomy" id="69"/>
    <lineage>
        <taxon>Bacteria</taxon>
        <taxon>Pseudomonadati</taxon>
        <taxon>Pseudomonadota</taxon>
        <taxon>Gammaproteobacteria</taxon>
        <taxon>Lysobacterales</taxon>
        <taxon>Lysobacteraceae</taxon>
        <taxon>Lysobacter</taxon>
    </lineage>
</organism>
<evidence type="ECO:0000313" key="2">
    <source>
        <dbReference type="EMBL" id="ALN58211.1"/>
    </source>
</evidence>
<dbReference type="KEGG" id="lez:GLE_2863"/>
<dbReference type="PROSITE" id="PS51257">
    <property type="entry name" value="PROKAR_LIPOPROTEIN"/>
    <property type="match status" value="1"/>
</dbReference>
<feature type="compositionally biased region" description="Basic and acidic residues" evidence="1">
    <location>
        <begin position="28"/>
        <end position="37"/>
    </location>
</feature>
<dbReference type="PATRIC" id="fig|69.6.peg.2825"/>
<proteinExistence type="predicted"/>
<protein>
    <submittedName>
        <fullName evidence="2">Lipoprotein</fullName>
    </submittedName>
</protein>
<evidence type="ECO:0000256" key="1">
    <source>
        <dbReference type="SAM" id="MobiDB-lite"/>
    </source>
</evidence>
<sequence>MQCLCNKGLRPLAPPLSAGLSTGCVDNIEPRGEARRA</sequence>
<reference evidence="2 3" key="1">
    <citation type="submission" date="2015-11" db="EMBL/GenBank/DDBJ databases">
        <title>Genome sequences of Lysobacter enzymogenes strain C3 and Lysobacter antibioticus ATCC 29479.</title>
        <authorList>
            <person name="Kobayashi D.Y."/>
        </authorList>
    </citation>
    <scope>NUCLEOTIDE SEQUENCE [LARGE SCALE GENOMIC DNA]</scope>
    <source>
        <strain evidence="2 3">C3</strain>
    </source>
</reference>
<name>A0A0S2DI86_LYSEN</name>
<evidence type="ECO:0000313" key="3">
    <source>
        <dbReference type="Proteomes" id="UP000061569"/>
    </source>
</evidence>
<feature type="region of interest" description="Disordered" evidence="1">
    <location>
        <begin position="12"/>
        <end position="37"/>
    </location>
</feature>
<gene>
    <name evidence="2" type="ORF">GLE_2863</name>
</gene>
<accession>A0A0S2DI86</accession>